<keyword evidence="4 9" id="KW-0808">Transferase</keyword>
<evidence type="ECO:0000256" key="2">
    <source>
        <dbReference type="ARBA" id="ARBA00010065"/>
    </source>
</evidence>
<comment type="subcellular location">
    <subcellularLocation>
        <location evidence="1 9">Cell membrane</location>
        <topology evidence="1 9">Multi-pass membrane protein</topology>
    </subcellularLocation>
</comment>
<comment type="catalytic activity">
    <reaction evidence="9">
        <text>N-terminal S-1,2-diacyl-sn-glyceryl-L-cysteinyl-[lipoprotein] + a glycerophospholipid = N-acyl-S-1,2-diacyl-sn-glyceryl-L-cysteinyl-[lipoprotein] + a 2-acyl-sn-glycero-3-phospholipid + H(+)</text>
        <dbReference type="Rhea" id="RHEA:48228"/>
        <dbReference type="Rhea" id="RHEA-COMP:14681"/>
        <dbReference type="Rhea" id="RHEA-COMP:14684"/>
        <dbReference type="ChEBI" id="CHEBI:15378"/>
        <dbReference type="ChEBI" id="CHEBI:136912"/>
        <dbReference type="ChEBI" id="CHEBI:140656"/>
        <dbReference type="ChEBI" id="CHEBI:140657"/>
        <dbReference type="ChEBI" id="CHEBI:140660"/>
        <dbReference type="EC" id="2.3.1.269"/>
    </reaction>
</comment>
<dbReference type="EMBL" id="JACHHN010000010">
    <property type="protein sequence ID" value="MBB5193267.1"/>
    <property type="molecule type" value="Genomic_DNA"/>
</dbReference>
<keyword evidence="12" id="KW-1185">Reference proteome</keyword>
<organism evidence="11 12">
    <name type="scientific">Silvimonas terrae</name>
    <dbReference type="NCBI Taxonomy" id="300266"/>
    <lineage>
        <taxon>Bacteria</taxon>
        <taxon>Pseudomonadati</taxon>
        <taxon>Pseudomonadota</taxon>
        <taxon>Betaproteobacteria</taxon>
        <taxon>Neisseriales</taxon>
        <taxon>Chitinibacteraceae</taxon>
        <taxon>Silvimonas</taxon>
    </lineage>
</organism>
<dbReference type="InterPro" id="IPR045378">
    <property type="entry name" value="LNT_N"/>
</dbReference>
<evidence type="ECO:0000256" key="4">
    <source>
        <dbReference type="ARBA" id="ARBA00022679"/>
    </source>
</evidence>
<name>A0A840RJI0_9NEIS</name>
<dbReference type="RefSeq" id="WP_184102915.1">
    <property type="nucleotide sequence ID" value="NZ_JACHHN010000010.1"/>
</dbReference>
<accession>A0A840RJI0</accession>
<dbReference type="PANTHER" id="PTHR38686:SF1">
    <property type="entry name" value="APOLIPOPROTEIN N-ACYLTRANSFERASE"/>
    <property type="match status" value="1"/>
</dbReference>
<evidence type="ECO:0000256" key="7">
    <source>
        <dbReference type="ARBA" id="ARBA00023136"/>
    </source>
</evidence>
<dbReference type="HAMAP" id="MF_01148">
    <property type="entry name" value="Lnt"/>
    <property type="match status" value="1"/>
</dbReference>
<dbReference type="PROSITE" id="PS50263">
    <property type="entry name" value="CN_HYDROLASE"/>
    <property type="match status" value="1"/>
</dbReference>
<keyword evidence="8 9" id="KW-0012">Acyltransferase</keyword>
<protein>
    <recommendedName>
        <fullName evidence="9">Apolipoprotein N-acyltransferase</fullName>
        <shortName evidence="9">ALP N-acyltransferase</shortName>
        <ecNumber evidence="9">2.3.1.269</ecNumber>
    </recommendedName>
</protein>
<keyword evidence="6 9" id="KW-1133">Transmembrane helix</keyword>
<evidence type="ECO:0000256" key="8">
    <source>
        <dbReference type="ARBA" id="ARBA00023315"/>
    </source>
</evidence>
<feature type="transmembrane region" description="Helical" evidence="9">
    <location>
        <begin position="160"/>
        <end position="182"/>
    </location>
</feature>
<evidence type="ECO:0000313" key="12">
    <source>
        <dbReference type="Proteomes" id="UP000543030"/>
    </source>
</evidence>
<evidence type="ECO:0000259" key="10">
    <source>
        <dbReference type="PROSITE" id="PS50263"/>
    </source>
</evidence>
<dbReference type="NCBIfam" id="TIGR00546">
    <property type="entry name" value="lnt"/>
    <property type="match status" value="1"/>
</dbReference>
<dbReference type="EC" id="2.3.1.269" evidence="9"/>
<dbReference type="Gene3D" id="3.60.110.10">
    <property type="entry name" value="Carbon-nitrogen hydrolase"/>
    <property type="match status" value="1"/>
</dbReference>
<dbReference type="GO" id="GO:0016410">
    <property type="term" value="F:N-acyltransferase activity"/>
    <property type="evidence" value="ECO:0007669"/>
    <property type="project" value="UniProtKB-UniRule"/>
</dbReference>
<feature type="transmembrane region" description="Helical" evidence="9">
    <location>
        <begin position="121"/>
        <end position="140"/>
    </location>
</feature>
<feature type="transmembrane region" description="Helical" evidence="9">
    <location>
        <begin position="469"/>
        <end position="488"/>
    </location>
</feature>
<evidence type="ECO:0000313" key="11">
    <source>
        <dbReference type="EMBL" id="MBB5193267.1"/>
    </source>
</evidence>
<keyword evidence="11" id="KW-0449">Lipoprotein</keyword>
<comment type="function">
    <text evidence="9">Catalyzes the phospholipid dependent N-acylation of the N-terminal cysteine of apolipoprotein, the last step in lipoprotein maturation.</text>
</comment>
<feature type="transmembrane region" description="Helical" evidence="9">
    <location>
        <begin position="58"/>
        <end position="80"/>
    </location>
</feature>
<proteinExistence type="inferred from homology"/>
<feature type="transmembrane region" description="Helical" evidence="9">
    <location>
        <begin position="28"/>
        <end position="46"/>
    </location>
</feature>
<dbReference type="GO" id="GO:0042158">
    <property type="term" value="P:lipoprotein biosynthetic process"/>
    <property type="evidence" value="ECO:0007669"/>
    <property type="project" value="UniProtKB-UniRule"/>
</dbReference>
<evidence type="ECO:0000256" key="5">
    <source>
        <dbReference type="ARBA" id="ARBA00022692"/>
    </source>
</evidence>
<dbReference type="InterPro" id="IPR004563">
    <property type="entry name" value="Apolipo_AcylTrfase"/>
</dbReference>
<evidence type="ECO:0000256" key="1">
    <source>
        <dbReference type="ARBA" id="ARBA00004651"/>
    </source>
</evidence>
<evidence type="ECO:0000256" key="9">
    <source>
        <dbReference type="HAMAP-Rule" id="MF_01148"/>
    </source>
</evidence>
<dbReference type="GO" id="GO:0005886">
    <property type="term" value="C:plasma membrane"/>
    <property type="evidence" value="ECO:0007669"/>
    <property type="project" value="UniProtKB-SubCell"/>
</dbReference>
<dbReference type="Proteomes" id="UP000543030">
    <property type="component" value="Unassembled WGS sequence"/>
</dbReference>
<keyword evidence="3 9" id="KW-1003">Cell membrane</keyword>
<dbReference type="UniPathway" id="UPA00666"/>
<dbReference type="InterPro" id="IPR003010">
    <property type="entry name" value="C-N_Hydrolase"/>
</dbReference>
<dbReference type="CDD" id="cd07571">
    <property type="entry name" value="ALP_N-acyl_transferase"/>
    <property type="match status" value="1"/>
</dbReference>
<evidence type="ECO:0000256" key="6">
    <source>
        <dbReference type="ARBA" id="ARBA00022989"/>
    </source>
</evidence>
<feature type="transmembrane region" description="Helical" evidence="9">
    <location>
        <begin position="86"/>
        <end position="109"/>
    </location>
</feature>
<reference evidence="11 12" key="1">
    <citation type="submission" date="2020-08" db="EMBL/GenBank/DDBJ databases">
        <title>Genomic Encyclopedia of Type Strains, Phase IV (KMG-IV): sequencing the most valuable type-strain genomes for metagenomic binning, comparative biology and taxonomic classification.</title>
        <authorList>
            <person name="Goeker M."/>
        </authorList>
    </citation>
    <scope>NUCLEOTIDE SEQUENCE [LARGE SCALE GENOMIC DNA]</scope>
    <source>
        <strain evidence="11 12">DSM 18233</strain>
    </source>
</reference>
<gene>
    <name evidence="9" type="primary">lnt</name>
    <name evidence="11" type="ORF">HNQ50_004021</name>
</gene>
<sequence length="501" mass="55273">MRFSSLRAGQSALLAASGALTVFAFAPVRAFALMWLGLAVLFILTGRATTAKRAAWQGYVWGLGYFCANIYWIFISLHTFGGMPAWMAAGCVFLLAMYLALFPALGAWLGHRAGTTRFWRTAIALPSAFILSEWLRGWLFTGFPWASVGTSQLPMTPLAGFAPVLGVYGVGLVLAISVGLLAALPRKPAVWAGVLGAWLAGWGLWHVQWTHPVGAPVSVSLAQGAIPQDEKWAQEHYLDNLRIYLHLTRQAKGDIVILPETAIPSFLTDTPDWYLDYLRAAVEPRALVTGVPLTGKHKDEYYNSVMLLTDDKTPIYSKHHLVPFGEFVPVPALFGWMYHYLNMPLDGFTPGAAKQAPFVIGQTTRLAPNICYEDVYGREIINALPQATLLVNVSNLAWFDGSWAAWQQTQMSQARALETGRWMLRATNTGMTAIIDEKGQLIKVLPERQRGVLEGMAQNRAGETPYARWGDWMALALGGFLWLLAGFFGRKHQARTSQTIV</sequence>
<comment type="pathway">
    <text evidence="9">Protein modification; lipoprotein biosynthesis (N-acyl transfer).</text>
</comment>
<dbReference type="PANTHER" id="PTHR38686">
    <property type="entry name" value="APOLIPOPROTEIN N-ACYLTRANSFERASE"/>
    <property type="match status" value="1"/>
</dbReference>
<dbReference type="Pfam" id="PF20154">
    <property type="entry name" value="LNT_N"/>
    <property type="match status" value="1"/>
</dbReference>
<comment type="caution">
    <text evidence="11">The sequence shown here is derived from an EMBL/GenBank/DDBJ whole genome shotgun (WGS) entry which is preliminary data.</text>
</comment>
<keyword evidence="7 9" id="KW-0472">Membrane</keyword>
<keyword evidence="5 9" id="KW-0812">Transmembrane</keyword>
<dbReference type="AlphaFoldDB" id="A0A840RJI0"/>
<comment type="similarity">
    <text evidence="2 9">Belongs to the CN hydrolase family. Apolipoprotein N-acyltransferase subfamily.</text>
</comment>
<dbReference type="InterPro" id="IPR036526">
    <property type="entry name" value="C-N_Hydrolase_sf"/>
</dbReference>
<dbReference type="Pfam" id="PF00795">
    <property type="entry name" value="CN_hydrolase"/>
    <property type="match status" value="1"/>
</dbReference>
<feature type="domain" description="CN hydrolase" evidence="10">
    <location>
        <begin position="222"/>
        <end position="461"/>
    </location>
</feature>
<evidence type="ECO:0000256" key="3">
    <source>
        <dbReference type="ARBA" id="ARBA00022475"/>
    </source>
</evidence>
<dbReference type="SUPFAM" id="SSF56317">
    <property type="entry name" value="Carbon-nitrogen hydrolase"/>
    <property type="match status" value="1"/>
</dbReference>
<feature type="transmembrane region" description="Helical" evidence="9">
    <location>
        <begin position="189"/>
        <end position="207"/>
    </location>
</feature>